<keyword evidence="3" id="KW-1185">Reference proteome</keyword>
<accession>A0ABQ4E9K9</accession>
<evidence type="ECO:0000313" key="3">
    <source>
        <dbReference type="Proteomes" id="UP000646749"/>
    </source>
</evidence>
<name>A0ABQ4E9K9_9ACTN</name>
<feature type="region of interest" description="Disordered" evidence="1">
    <location>
        <begin position="50"/>
        <end position="70"/>
    </location>
</feature>
<sequence>MYRVGVLTLRGLHLSGRRRDIADQRYGSGVSRPLILLDIDGVLIPFRNRPAASRRSSGGTPLAPDPSGNPLLDRLDIEDGRRLLALPGELAWASTWMAEANEVVAPLLGLPVLPVVDFLDADEEPPRGVHWKTAPLARWAAGRPFVWLDDEITDADRLWVSAHHPQPALLHRVDPHLGLTGDDLATARQWIEELNETA</sequence>
<evidence type="ECO:0008006" key="4">
    <source>
        <dbReference type="Google" id="ProtNLM"/>
    </source>
</evidence>
<gene>
    <name evidence="2" type="ORF">Pen02_63560</name>
</gene>
<evidence type="ECO:0000256" key="1">
    <source>
        <dbReference type="SAM" id="MobiDB-lite"/>
    </source>
</evidence>
<dbReference type="Proteomes" id="UP000646749">
    <property type="component" value="Unassembled WGS sequence"/>
</dbReference>
<reference evidence="2 3" key="1">
    <citation type="submission" date="2021-01" db="EMBL/GenBank/DDBJ databases">
        <title>Whole genome shotgun sequence of Plantactinospora endophytica NBRC 110450.</title>
        <authorList>
            <person name="Komaki H."/>
            <person name="Tamura T."/>
        </authorList>
    </citation>
    <scope>NUCLEOTIDE SEQUENCE [LARGE SCALE GENOMIC DNA]</scope>
    <source>
        <strain evidence="2 3">NBRC 110450</strain>
    </source>
</reference>
<comment type="caution">
    <text evidence="2">The sequence shown here is derived from an EMBL/GenBank/DDBJ whole genome shotgun (WGS) entry which is preliminary data.</text>
</comment>
<proteinExistence type="predicted"/>
<evidence type="ECO:0000313" key="2">
    <source>
        <dbReference type="EMBL" id="GIG91420.1"/>
    </source>
</evidence>
<dbReference type="Pfam" id="PF18143">
    <property type="entry name" value="HAD_SAK_2"/>
    <property type="match status" value="1"/>
</dbReference>
<dbReference type="EMBL" id="BONW01000038">
    <property type="protein sequence ID" value="GIG91420.1"/>
    <property type="molecule type" value="Genomic_DNA"/>
</dbReference>
<protein>
    <recommendedName>
        <fullName evidence="4">Secreted protein</fullName>
    </recommendedName>
</protein>
<organism evidence="2 3">
    <name type="scientific">Plantactinospora endophytica</name>
    <dbReference type="NCBI Taxonomy" id="673535"/>
    <lineage>
        <taxon>Bacteria</taxon>
        <taxon>Bacillati</taxon>
        <taxon>Actinomycetota</taxon>
        <taxon>Actinomycetes</taxon>
        <taxon>Micromonosporales</taxon>
        <taxon>Micromonosporaceae</taxon>
        <taxon>Plantactinospora</taxon>
    </lineage>
</organism>